<dbReference type="Proteomes" id="UP000289886">
    <property type="component" value="Unassembled WGS sequence"/>
</dbReference>
<gene>
    <name evidence="4" type="ORF">EOD39_20839</name>
</gene>
<comment type="caution">
    <text evidence="4">The sequence shown here is derived from an EMBL/GenBank/DDBJ whole genome shotgun (WGS) entry which is preliminary data.</text>
</comment>
<dbReference type="GO" id="GO:0005886">
    <property type="term" value="C:plasma membrane"/>
    <property type="evidence" value="ECO:0007669"/>
    <property type="project" value="TreeGrafter"/>
</dbReference>
<evidence type="ECO:0000256" key="1">
    <source>
        <dbReference type="ARBA" id="ARBA00022729"/>
    </source>
</evidence>
<dbReference type="GO" id="GO:0007156">
    <property type="term" value="P:homophilic cell adhesion via plasma membrane adhesion molecules"/>
    <property type="evidence" value="ECO:0007669"/>
    <property type="project" value="TreeGrafter"/>
</dbReference>
<evidence type="ECO:0000313" key="4">
    <source>
        <dbReference type="EMBL" id="RXM91769.1"/>
    </source>
</evidence>
<dbReference type="FunFam" id="2.60.40.10:FF:000347">
    <property type="entry name" value="Neuronal cell adhesion molecule"/>
    <property type="match status" value="1"/>
</dbReference>
<keyword evidence="2" id="KW-1015">Disulfide bond</keyword>
<dbReference type="InterPro" id="IPR012674">
    <property type="entry name" value="Calycin"/>
</dbReference>
<dbReference type="AlphaFoldDB" id="A0A444UUD3"/>
<feature type="domain" description="Ig-like" evidence="3">
    <location>
        <begin position="39"/>
        <end position="114"/>
    </location>
</feature>
<protein>
    <submittedName>
        <fullName evidence="4">Myomesin-3</fullName>
    </submittedName>
</protein>
<dbReference type="PANTHER" id="PTHR45080:SF8">
    <property type="entry name" value="IG-LIKE DOMAIN-CONTAINING PROTEIN"/>
    <property type="match status" value="1"/>
</dbReference>
<dbReference type="PROSITE" id="PS50835">
    <property type="entry name" value="IG_LIKE"/>
    <property type="match status" value="1"/>
</dbReference>
<dbReference type="InterPro" id="IPR050958">
    <property type="entry name" value="Cell_Adh-Cytoskel_Orgn"/>
</dbReference>
<accession>A0A444UUD3</accession>
<dbReference type="InterPro" id="IPR003599">
    <property type="entry name" value="Ig_sub"/>
</dbReference>
<dbReference type="InterPro" id="IPR013098">
    <property type="entry name" value="Ig_I-set"/>
</dbReference>
<evidence type="ECO:0000313" key="5">
    <source>
        <dbReference type="Proteomes" id="UP000289886"/>
    </source>
</evidence>
<dbReference type="Pfam" id="PF07679">
    <property type="entry name" value="I-set"/>
    <property type="match status" value="1"/>
</dbReference>
<dbReference type="InterPro" id="IPR003598">
    <property type="entry name" value="Ig_sub2"/>
</dbReference>
<evidence type="ECO:0000256" key="2">
    <source>
        <dbReference type="ARBA" id="ARBA00023157"/>
    </source>
</evidence>
<dbReference type="InterPro" id="IPR036179">
    <property type="entry name" value="Ig-like_dom_sf"/>
</dbReference>
<organism evidence="4 5">
    <name type="scientific">Acipenser ruthenus</name>
    <name type="common">Sterlet sturgeon</name>
    <dbReference type="NCBI Taxonomy" id="7906"/>
    <lineage>
        <taxon>Eukaryota</taxon>
        <taxon>Metazoa</taxon>
        <taxon>Chordata</taxon>
        <taxon>Craniata</taxon>
        <taxon>Vertebrata</taxon>
        <taxon>Euteleostomi</taxon>
        <taxon>Actinopterygii</taxon>
        <taxon>Chondrostei</taxon>
        <taxon>Acipenseriformes</taxon>
        <taxon>Acipenseridae</taxon>
        <taxon>Acipenser</taxon>
    </lineage>
</organism>
<dbReference type="SUPFAM" id="SSF50814">
    <property type="entry name" value="Lipocalins"/>
    <property type="match status" value="1"/>
</dbReference>
<sequence>MAFNGTWQVYLQENIEEFLRAIYRARVTKGLPDVVAIMEDKSLCLTCFTSGDPSPEVFWMKNDREIVTGGQYNITKDNVGSTITINTVTTEDSGKYSVFARNKHGSETVSVTVSVYKHGETPKQGEVLI</sequence>
<dbReference type="InterPro" id="IPR007110">
    <property type="entry name" value="Ig-like_dom"/>
</dbReference>
<reference evidence="4 5" key="1">
    <citation type="submission" date="2019-01" db="EMBL/GenBank/DDBJ databases">
        <title>Draft Genome and Complete Hox-Cluster Characterization of the Sterlet Sturgeon (Acipenser ruthenus).</title>
        <authorList>
            <person name="Wei Q."/>
        </authorList>
    </citation>
    <scope>NUCLEOTIDE SEQUENCE [LARGE SCALE GENOMIC DNA]</scope>
    <source>
        <strain evidence="4">WHYD16114868_AA</strain>
        <tissue evidence="4">Blood</tissue>
    </source>
</reference>
<keyword evidence="1" id="KW-0732">Signal</keyword>
<dbReference type="Gene3D" id="2.60.40.10">
    <property type="entry name" value="Immunoglobulins"/>
    <property type="match status" value="1"/>
</dbReference>
<evidence type="ECO:0000259" key="3">
    <source>
        <dbReference type="PROSITE" id="PS50835"/>
    </source>
</evidence>
<dbReference type="InterPro" id="IPR013783">
    <property type="entry name" value="Ig-like_fold"/>
</dbReference>
<dbReference type="SMART" id="SM00408">
    <property type="entry name" value="IGc2"/>
    <property type="match status" value="1"/>
</dbReference>
<name>A0A444UUD3_ACIRT</name>
<dbReference type="SUPFAM" id="SSF48726">
    <property type="entry name" value="Immunoglobulin"/>
    <property type="match status" value="1"/>
</dbReference>
<keyword evidence="5" id="KW-1185">Reference proteome</keyword>
<dbReference type="SMART" id="SM00409">
    <property type="entry name" value="IG"/>
    <property type="match status" value="1"/>
</dbReference>
<proteinExistence type="predicted"/>
<dbReference type="EMBL" id="SCEB01007844">
    <property type="protein sequence ID" value="RXM91769.1"/>
    <property type="molecule type" value="Genomic_DNA"/>
</dbReference>
<dbReference type="PANTHER" id="PTHR45080">
    <property type="entry name" value="CONTACTIN 5"/>
    <property type="match status" value="1"/>
</dbReference>